<dbReference type="GO" id="GO:0016567">
    <property type="term" value="P:protein ubiquitination"/>
    <property type="evidence" value="ECO:0007669"/>
    <property type="project" value="UniProtKB-UniRule"/>
</dbReference>
<dbReference type="SMR" id="A0A067DUR3"/>
<dbReference type="InterPro" id="IPR045185">
    <property type="entry name" value="PUB22/23/24-like"/>
</dbReference>
<evidence type="ECO:0000256" key="4">
    <source>
        <dbReference type="ARBA" id="ARBA00022786"/>
    </source>
</evidence>
<comment type="catalytic activity">
    <reaction evidence="1 5">
        <text>S-ubiquitinyl-[E2 ubiquitin-conjugating enzyme]-L-cysteine + [acceptor protein]-L-lysine = [E2 ubiquitin-conjugating enzyme]-L-cysteine + N(6)-ubiquitinyl-[acceptor protein]-L-lysine.</text>
        <dbReference type="EC" id="2.3.2.27"/>
    </reaction>
</comment>
<feature type="domain" description="U-box" evidence="6">
    <location>
        <begin position="5"/>
        <end position="81"/>
    </location>
</feature>
<dbReference type="Gene3D" id="3.30.40.10">
    <property type="entry name" value="Zinc/RING finger domain, C3HC4 (zinc finger)"/>
    <property type="match status" value="1"/>
</dbReference>
<comment type="function">
    <text evidence="5">Functions as an E3 ubiquitin ligase.</text>
</comment>
<dbReference type="InterPro" id="IPR013083">
    <property type="entry name" value="Znf_RING/FYVE/PHD"/>
</dbReference>
<comment type="pathway">
    <text evidence="2 5">Protein modification; protein ubiquitination.</text>
</comment>
<keyword evidence="8" id="KW-1185">Reference proteome</keyword>
<name>A0A067DUR3_CITSI</name>
<dbReference type="InterPro" id="IPR003613">
    <property type="entry name" value="Ubox_domain"/>
</dbReference>
<dbReference type="PANTHER" id="PTHR22849:SF128">
    <property type="entry name" value="U-BOX DOMAIN-CONTAINING PROTEIN"/>
    <property type="match status" value="1"/>
</dbReference>
<dbReference type="UniPathway" id="UPA00143"/>
<dbReference type="eggNOG" id="ENOG502QR5G">
    <property type="taxonomic scope" value="Eukaryota"/>
</dbReference>
<evidence type="ECO:0000256" key="2">
    <source>
        <dbReference type="ARBA" id="ARBA00004906"/>
    </source>
</evidence>
<dbReference type="InterPro" id="IPR016024">
    <property type="entry name" value="ARM-type_fold"/>
</dbReference>
<dbReference type="SMART" id="SM00504">
    <property type="entry name" value="Ubox"/>
    <property type="match status" value="1"/>
</dbReference>
<organism evidence="7 8">
    <name type="scientific">Citrus sinensis</name>
    <name type="common">Sweet orange</name>
    <name type="synonym">Citrus aurantium var. sinensis</name>
    <dbReference type="NCBI Taxonomy" id="2711"/>
    <lineage>
        <taxon>Eukaryota</taxon>
        <taxon>Viridiplantae</taxon>
        <taxon>Streptophyta</taxon>
        <taxon>Embryophyta</taxon>
        <taxon>Tracheophyta</taxon>
        <taxon>Spermatophyta</taxon>
        <taxon>Magnoliopsida</taxon>
        <taxon>eudicotyledons</taxon>
        <taxon>Gunneridae</taxon>
        <taxon>Pentapetalae</taxon>
        <taxon>rosids</taxon>
        <taxon>malvids</taxon>
        <taxon>Sapindales</taxon>
        <taxon>Rutaceae</taxon>
        <taxon>Aurantioideae</taxon>
        <taxon>Citrus</taxon>
    </lineage>
</organism>
<evidence type="ECO:0000256" key="1">
    <source>
        <dbReference type="ARBA" id="ARBA00000900"/>
    </source>
</evidence>
<evidence type="ECO:0000313" key="7">
    <source>
        <dbReference type="EMBL" id="KDO46583.1"/>
    </source>
</evidence>
<reference evidence="7 8" key="1">
    <citation type="submission" date="2014-04" db="EMBL/GenBank/DDBJ databases">
        <authorList>
            <consortium name="International Citrus Genome Consortium"/>
            <person name="Gmitter F."/>
            <person name="Chen C."/>
            <person name="Farmerie W."/>
            <person name="Harkins T."/>
            <person name="Desany B."/>
            <person name="Mohiuddin M."/>
            <person name="Kodira C."/>
            <person name="Borodovsky M."/>
            <person name="Lomsadze A."/>
            <person name="Burns P."/>
            <person name="Jenkins J."/>
            <person name="Prochnik S."/>
            <person name="Shu S."/>
            <person name="Chapman J."/>
            <person name="Pitluck S."/>
            <person name="Schmutz J."/>
            <person name="Rokhsar D."/>
        </authorList>
    </citation>
    <scope>NUCLEOTIDE SEQUENCE</scope>
</reference>
<dbReference type="Gene3D" id="1.25.10.10">
    <property type="entry name" value="Leucine-rich Repeat Variant"/>
    <property type="match status" value="1"/>
</dbReference>
<dbReference type="Pfam" id="PF25598">
    <property type="entry name" value="ARM_PUB"/>
    <property type="match status" value="1"/>
</dbReference>
<evidence type="ECO:0000256" key="3">
    <source>
        <dbReference type="ARBA" id="ARBA00022679"/>
    </source>
</evidence>
<dbReference type="CDD" id="cd16664">
    <property type="entry name" value="RING-Ubox_PUB"/>
    <property type="match status" value="1"/>
</dbReference>
<sequence length="405" mass="45681">MDEIEVPQYFICPISLQIMKDPVTAITGISYDRESIEKWLKTAKDTTCPVTKQPLPRDSGLTSNHTLRRLIQAWCTHNGIDRIPTPKSALNKDQVRKLVRDLDSGHLRISTLKKMEALAMENERNRKSLEEAFVVRALVLFIITSYKGNKTTGLEEALRILSLVWSPSNENKALVDHHNQDLIGALMWVLQWENNDRHVAVKTSAMIVLKMVLELASKGLLESTLNLDFFKEMVKLLKENISQQATKSGLHVLLQACPMGGNRVKITEANAVFELIELELTKPEKSTTELIFNLLAQLCSCADGRLKFREHAGAIAMVTKRLLRVSPATNDRAVHILSSISKFSATYEVVLEMLSVGAVSKLCMVTQADCEKYLKDRAKEILRLHSNVWNNSPCIQVYLLTRYQG</sequence>
<gene>
    <name evidence="7" type="ORF">CISIN_1g015513mg</name>
</gene>
<protein>
    <recommendedName>
        <fullName evidence="5 6">U-box domain-containing protein</fullName>
        <ecNumber evidence="5">2.3.2.27</ecNumber>
    </recommendedName>
    <alternativeName>
        <fullName evidence="5">RING-type E3 ubiquitin transferase PUB</fullName>
    </alternativeName>
</protein>
<evidence type="ECO:0000313" key="8">
    <source>
        <dbReference type="Proteomes" id="UP000027120"/>
    </source>
</evidence>
<proteinExistence type="predicted"/>
<keyword evidence="3 5" id="KW-0808">Transferase</keyword>
<dbReference type="EC" id="2.3.2.27" evidence="5"/>
<dbReference type="PANTHER" id="PTHR22849">
    <property type="entry name" value="WDSAM1 PROTEIN"/>
    <property type="match status" value="1"/>
</dbReference>
<dbReference type="InterPro" id="IPR058678">
    <property type="entry name" value="ARM_PUB"/>
</dbReference>
<dbReference type="InterPro" id="IPR045210">
    <property type="entry name" value="RING-Ubox_PUB"/>
</dbReference>
<dbReference type="SUPFAM" id="SSF57850">
    <property type="entry name" value="RING/U-box"/>
    <property type="match status" value="1"/>
</dbReference>
<accession>A0A067DUR3</accession>
<keyword evidence="4 5" id="KW-0833">Ubl conjugation pathway</keyword>
<dbReference type="Pfam" id="PF04564">
    <property type="entry name" value="U-box"/>
    <property type="match status" value="1"/>
</dbReference>
<dbReference type="GO" id="GO:0061630">
    <property type="term" value="F:ubiquitin protein ligase activity"/>
    <property type="evidence" value="ECO:0007669"/>
    <property type="project" value="UniProtKB-UniRule"/>
</dbReference>
<evidence type="ECO:0000259" key="6">
    <source>
        <dbReference type="PROSITE" id="PS51698"/>
    </source>
</evidence>
<dbReference type="InterPro" id="IPR011989">
    <property type="entry name" value="ARM-like"/>
</dbReference>
<dbReference type="EMBL" id="KK785204">
    <property type="protein sequence ID" value="KDO46583.1"/>
    <property type="molecule type" value="Genomic_DNA"/>
</dbReference>
<dbReference type="Proteomes" id="UP000027120">
    <property type="component" value="Unassembled WGS sequence"/>
</dbReference>
<dbReference type="PROSITE" id="PS51698">
    <property type="entry name" value="U_BOX"/>
    <property type="match status" value="1"/>
</dbReference>
<dbReference type="AlphaFoldDB" id="A0A067DUR3"/>
<dbReference type="SUPFAM" id="SSF48371">
    <property type="entry name" value="ARM repeat"/>
    <property type="match status" value="1"/>
</dbReference>
<dbReference type="PaxDb" id="2711-XP_006494890.1"/>
<evidence type="ECO:0000256" key="5">
    <source>
        <dbReference type="RuleBase" id="RU369093"/>
    </source>
</evidence>